<accession>A0AAV3QLU8</accession>
<proteinExistence type="predicted"/>
<evidence type="ECO:0000313" key="2">
    <source>
        <dbReference type="Proteomes" id="UP001454036"/>
    </source>
</evidence>
<sequence length="135" mass="14859">MTNFRPISLCNTVAKVIAKCLATRLKNVFPTIISISNCILGELQGISLGANTPTFSHLVFADDTLLLGRASVTEAAIFMSILKQYEQWSGQLINPQKSAVQFSPNVSRELRAAITDILGMPEVATREKYLDYQPL</sequence>
<dbReference type="Proteomes" id="UP001454036">
    <property type="component" value="Unassembled WGS sequence"/>
</dbReference>
<evidence type="ECO:0008006" key="3">
    <source>
        <dbReference type="Google" id="ProtNLM"/>
    </source>
</evidence>
<gene>
    <name evidence="1" type="ORF">LIER_39842</name>
</gene>
<protein>
    <recommendedName>
        <fullName evidence="3">Reverse transcriptase</fullName>
    </recommendedName>
</protein>
<dbReference type="AlphaFoldDB" id="A0AAV3QLU8"/>
<comment type="caution">
    <text evidence="1">The sequence shown here is derived from an EMBL/GenBank/DDBJ whole genome shotgun (WGS) entry which is preliminary data.</text>
</comment>
<reference evidence="1 2" key="1">
    <citation type="submission" date="2024-01" db="EMBL/GenBank/DDBJ databases">
        <title>The complete chloroplast genome sequence of Lithospermum erythrorhizon: insights into the phylogenetic relationship among Boraginaceae species and the maternal lineages of purple gromwells.</title>
        <authorList>
            <person name="Okada T."/>
            <person name="Watanabe K."/>
        </authorList>
    </citation>
    <scope>NUCLEOTIDE SEQUENCE [LARGE SCALE GENOMIC DNA]</scope>
</reference>
<dbReference type="EMBL" id="BAABME010021980">
    <property type="protein sequence ID" value="GAA0164709.1"/>
    <property type="molecule type" value="Genomic_DNA"/>
</dbReference>
<evidence type="ECO:0000313" key="1">
    <source>
        <dbReference type="EMBL" id="GAA0164709.1"/>
    </source>
</evidence>
<name>A0AAV3QLU8_LITER</name>
<keyword evidence="2" id="KW-1185">Reference proteome</keyword>
<organism evidence="1 2">
    <name type="scientific">Lithospermum erythrorhizon</name>
    <name type="common">Purple gromwell</name>
    <name type="synonym">Lithospermum officinale var. erythrorhizon</name>
    <dbReference type="NCBI Taxonomy" id="34254"/>
    <lineage>
        <taxon>Eukaryota</taxon>
        <taxon>Viridiplantae</taxon>
        <taxon>Streptophyta</taxon>
        <taxon>Embryophyta</taxon>
        <taxon>Tracheophyta</taxon>
        <taxon>Spermatophyta</taxon>
        <taxon>Magnoliopsida</taxon>
        <taxon>eudicotyledons</taxon>
        <taxon>Gunneridae</taxon>
        <taxon>Pentapetalae</taxon>
        <taxon>asterids</taxon>
        <taxon>lamiids</taxon>
        <taxon>Boraginales</taxon>
        <taxon>Boraginaceae</taxon>
        <taxon>Boraginoideae</taxon>
        <taxon>Lithospermeae</taxon>
        <taxon>Lithospermum</taxon>
    </lineage>
</organism>